<protein>
    <submittedName>
        <fullName evidence="2">Uncharacterized protein</fullName>
    </submittedName>
</protein>
<evidence type="ECO:0000313" key="3">
    <source>
        <dbReference type="Proteomes" id="UP000464178"/>
    </source>
</evidence>
<dbReference type="AlphaFoldDB" id="A0A6P2D4X1"/>
<dbReference type="EMBL" id="LR593886">
    <property type="protein sequence ID" value="VTR96179.1"/>
    <property type="molecule type" value="Genomic_DNA"/>
</dbReference>
<gene>
    <name evidence="2" type="ORF">SOIL9_15350</name>
</gene>
<reference evidence="2 3" key="1">
    <citation type="submission" date="2019-05" db="EMBL/GenBank/DDBJ databases">
        <authorList>
            <consortium name="Science for Life Laboratories"/>
        </authorList>
    </citation>
    <scope>NUCLEOTIDE SEQUENCE [LARGE SCALE GENOMIC DNA]</scope>
    <source>
        <strain evidence="2">Soil9</strain>
    </source>
</reference>
<feature type="chain" id="PRO_5026975532" evidence="1">
    <location>
        <begin position="24"/>
        <end position="280"/>
    </location>
</feature>
<dbReference type="RefSeq" id="WP_162670501.1">
    <property type="nucleotide sequence ID" value="NZ_LR593886.1"/>
</dbReference>
<organism evidence="2 3">
    <name type="scientific">Gemmata massiliana</name>
    <dbReference type="NCBI Taxonomy" id="1210884"/>
    <lineage>
        <taxon>Bacteria</taxon>
        <taxon>Pseudomonadati</taxon>
        <taxon>Planctomycetota</taxon>
        <taxon>Planctomycetia</taxon>
        <taxon>Gemmatales</taxon>
        <taxon>Gemmataceae</taxon>
        <taxon>Gemmata</taxon>
    </lineage>
</organism>
<keyword evidence="1" id="KW-0732">Signal</keyword>
<keyword evidence="3" id="KW-1185">Reference proteome</keyword>
<sequence>MARAIRIPLCVATVAALLGFAGADDAAKKTDADEEHRRVAEKVVSAIDVELLVGDTWAKAKRIEKPLLYYGDPTRENDRGSVWAWGDKGRPAVLLELYQNANDRTKWVYAICNTSGGKLRATINGRAWWKENESASAPKDVPGVAVPANDAAGRGRQLKQLAQKFTGHEFWDPDNSRFELRRLDRPLVTYRDEDAGILDGALYTLANGTNPEILLFVEARAGKDGAKPSWQFATGRLAHAELHLAYDDKEVFEAPRGTKLSAADKPYWLGFITVAEPKKE</sequence>
<dbReference type="KEGG" id="gms:SOIL9_15350"/>
<evidence type="ECO:0000256" key="1">
    <source>
        <dbReference type="SAM" id="SignalP"/>
    </source>
</evidence>
<name>A0A6P2D4X1_9BACT</name>
<feature type="signal peptide" evidence="1">
    <location>
        <begin position="1"/>
        <end position="23"/>
    </location>
</feature>
<dbReference type="Proteomes" id="UP000464178">
    <property type="component" value="Chromosome"/>
</dbReference>
<proteinExistence type="predicted"/>
<evidence type="ECO:0000313" key="2">
    <source>
        <dbReference type="EMBL" id="VTR96179.1"/>
    </source>
</evidence>
<accession>A0A6P2D4X1</accession>